<dbReference type="Proteomes" id="UP001321486">
    <property type="component" value="Chromosome"/>
</dbReference>
<proteinExistence type="inferred from homology"/>
<evidence type="ECO:0000313" key="3">
    <source>
        <dbReference type="Proteomes" id="UP001321486"/>
    </source>
</evidence>
<sequence>MVDGVLVESIEEPDDLDGFTLDELSEYLDEGRTPINPAIEASPGCQMALSALERLKNVSWSMLEAEAHEAPERDNVWITGLLDNIRREIRAGRDIPLTSPDPDVRMILTEGSVRGLIRAACDQVDGVLIGRCVLAGDVTIPGEPIDVDVTASVAWGENLHQLARELRSIIRTALALHTELNVAAVNVTIEDIHTHNDGKAKEHS</sequence>
<dbReference type="Pfam" id="PF03780">
    <property type="entry name" value="Asp23"/>
    <property type="match status" value="1"/>
</dbReference>
<reference evidence="3" key="1">
    <citation type="journal article" date="2019" name="Int. J. Syst. Evol. Microbiol.">
        <title>The Global Catalogue of Microorganisms (GCM) 10K type strain sequencing project: providing services to taxonomists for standard genome sequencing and annotation.</title>
        <authorList>
            <consortium name="The Broad Institute Genomics Platform"/>
            <consortium name="The Broad Institute Genome Sequencing Center for Infectious Disease"/>
            <person name="Wu L."/>
            <person name="Ma J."/>
        </authorList>
    </citation>
    <scope>NUCLEOTIDE SEQUENCE [LARGE SCALE GENOMIC DNA]</scope>
    <source>
        <strain evidence="3">NBRC 108728</strain>
    </source>
</reference>
<evidence type="ECO:0000313" key="2">
    <source>
        <dbReference type="EMBL" id="BDZ51368.1"/>
    </source>
</evidence>
<keyword evidence="3" id="KW-1185">Reference proteome</keyword>
<evidence type="ECO:0000256" key="1">
    <source>
        <dbReference type="ARBA" id="ARBA00005721"/>
    </source>
</evidence>
<evidence type="ECO:0008006" key="4">
    <source>
        <dbReference type="Google" id="ProtNLM"/>
    </source>
</evidence>
<organism evidence="2 3">
    <name type="scientific">Frondihabitans sucicola</name>
    <dbReference type="NCBI Taxonomy" id="1268041"/>
    <lineage>
        <taxon>Bacteria</taxon>
        <taxon>Bacillati</taxon>
        <taxon>Actinomycetota</taxon>
        <taxon>Actinomycetes</taxon>
        <taxon>Micrococcales</taxon>
        <taxon>Microbacteriaceae</taxon>
        <taxon>Frondihabitans</taxon>
    </lineage>
</organism>
<dbReference type="EMBL" id="AP027732">
    <property type="protein sequence ID" value="BDZ51368.1"/>
    <property type="molecule type" value="Genomic_DNA"/>
</dbReference>
<dbReference type="RefSeq" id="WP_286344145.1">
    <property type="nucleotide sequence ID" value="NZ_AP027732.1"/>
</dbReference>
<name>A0ABM8GSV2_9MICO</name>
<protein>
    <recommendedName>
        <fullName evidence="4">Asp23/Gls24 family envelope stress response protein</fullName>
    </recommendedName>
</protein>
<accession>A0ABM8GSV2</accession>
<gene>
    <name evidence="2" type="ORF">GCM10025867_36090</name>
</gene>
<dbReference type="InterPro" id="IPR005531">
    <property type="entry name" value="Asp23"/>
</dbReference>
<comment type="similarity">
    <text evidence="1">Belongs to the asp23 family.</text>
</comment>